<dbReference type="STRING" id="1190415.SAMN05216593_1016"/>
<feature type="region of interest" description="Disordered" evidence="1">
    <location>
        <begin position="1"/>
        <end position="30"/>
    </location>
</feature>
<evidence type="ECO:0000313" key="4">
    <source>
        <dbReference type="Proteomes" id="UP000183983"/>
    </source>
</evidence>
<organism evidence="3 4">
    <name type="scientific">Pseudomonas asturiensis</name>
    <dbReference type="NCBI Taxonomy" id="1190415"/>
    <lineage>
        <taxon>Bacteria</taxon>
        <taxon>Pseudomonadati</taxon>
        <taxon>Pseudomonadota</taxon>
        <taxon>Gammaproteobacteria</taxon>
        <taxon>Pseudomonadales</taxon>
        <taxon>Pseudomonadaceae</taxon>
        <taxon>Pseudomonas</taxon>
    </lineage>
</organism>
<keyword evidence="2" id="KW-0472">Membrane</keyword>
<dbReference type="RefSeq" id="WP_073161697.1">
    <property type="nucleotide sequence ID" value="NZ_FRDA01000001.1"/>
</dbReference>
<protein>
    <submittedName>
        <fullName evidence="3">Uncharacterized protein</fullName>
    </submittedName>
</protein>
<evidence type="ECO:0000256" key="2">
    <source>
        <dbReference type="SAM" id="Phobius"/>
    </source>
</evidence>
<accession>A0A1M7IYM1</accession>
<dbReference type="EMBL" id="FRDA01000001">
    <property type="protein sequence ID" value="SHM45802.1"/>
    <property type="molecule type" value="Genomic_DNA"/>
</dbReference>
<dbReference type="OrthoDB" id="7012731at2"/>
<evidence type="ECO:0000313" key="3">
    <source>
        <dbReference type="EMBL" id="SHM45802.1"/>
    </source>
</evidence>
<evidence type="ECO:0000256" key="1">
    <source>
        <dbReference type="SAM" id="MobiDB-lite"/>
    </source>
</evidence>
<proteinExistence type="predicted"/>
<dbReference type="Proteomes" id="UP000183983">
    <property type="component" value="Unassembled WGS sequence"/>
</dbReference>
<keyword evidence="2" id="KW-1133">Transmembrane helix</keyword>
<dbReference type="AlphaFoldDB" id="A0A1M7IYM1"/>
<sequence length="130" mass="14242">MANNDNVRDINGGLPIRPKSGGGEPPGGNELEARVAALEKSNLDIREKLVRVETKLEGLASQVATKADIAELATKNDLHGFVRASSKDIQDLAVSFQKSINEQTWKFIAWSFTMATFLTGISFWIGRLLK</sequence>
<name>A0A1M7IYM1_9PSED</name>
<reference evidence="3 4" key="1">
    <citation type="submission" date="2016-11" db="EMBL/GenBank/DDBJ databases">
        <authorList>
            <person name="Jaros S."/>
            <person name="Januszkiewicz K."/>
            <person name="Wedrychowicz H."/>
        </authorList>
    </citation>
    <scope>NUCLEOTIDE SEQUENCE [LARGE SCALE GENOMIC DNA]</scope>
    <source>
        <strain evidence="3 4">LMG 26898</strain>
    </source>
</reference>
<feature type="transmembrane region" description="Helical" evidence="2">
    <location>
        <begin position="107"/>
        <end position="125"/>
    </location>
</feature>
<keyword evidence="2" id="KW-0812">Transmembrane</keyword>
<gene>
    <name evidence="3" type="ORF">SAMN05216593_1016</name>
</gene>